<gene>
    <name evidence="2" type="ORF">MDA_GLEAN10002552</name>
</gene>
<dbReference type="InterPro" id="IPR006885">
    <property type="entry name" value="NADH_UbQ_FeS_4_mit-like"/>
</dbReference>
<keyword evidence="3" id="KW-1185">Reference proteome</keyword>
<dbReference type="GO" id="GO:0022900">
    <property type="term" value="P:electron transport chain"/>
    <property type="evidence" value="ECO:0007669"/>
    <property type="project" value="InterPro"/>
</dbReference>
<protein>
    <submittedName>
        <fullName evidence="2">WD repeat-containing protein 93</fullName>
    </submittedName>
</protein>
<dbReference type="eggNOG" id="ENOG502QW2J">
    <property type="taxonomic scope" value="Eukaryota"/>
</dbReference>
<evidence type="ECO:0000313" key="2">
    <source>
        <dbReference type="EMBL" id="ELK31041.1"/>
    </source>
</evidence>
<organism evidence="2 3">
    <name type="scientific">Myotis davidii</name>
    <name type="common">David's myotis</name>
    <dbReference type="NCBI Taxonomy" id="225400"/>
    <lineage>
        <taxon>Eukaryota</taxon>
        <taxon>Metazoa</taxon>
        <taxon>Chordata</taxon>
        <taxon>Craniata</taxon>
        <taxon>Vertebrata</taxon>
        <taxon>Euteleostomi</taxon>
        <taxon>Mammalia</taxon>
        <taxon>Eutheria</taxon>
        <taxon>Laurasiatheria</taxon>
        <taxon>Chiroptera</taxon>
        <taxon>Yangochiroptera</taxon>
        <taxon>Vespertilionidae</taxon>
        <taxon>Myotis</taxon>
    </lineage>
</organism>
<evidence type="ECO:0000256" key="1">
    <source>
        <dbReference type="SAM" id="MobiDB-lite"/>
    </source>
</evidence>
<proteinExistence type="predicted"/>
<dbReference type="Pfam" id="PF21030">
    <property type="entry name" value="WDR93"/>
    <property type="match status" value="1"/>
</dbReference>
<accession>L5LY71</accession>
<dbReference type="AlphaFoldDB" id="L5LY71"/>
<name>L5LY71_MYODS</name>
<dbReference type="EMBL" id="KB106389">
    <property type="protein sequence ID" value="ELK31041.1"/>
    <property type="molecule type" value="Genomic_DNA"/>
</dbReference>
<dbReference type="Proteomes" id="UP000010556">
    <property type="component" value="Unassembled WGS sequence"/>
</dbReference>
<dbReference type="InterPro" id="IPR049547">
    <property type="entry name" value="WDR93_beta-prop"/>
</dbReference>
<dbReference type="PANTHER" id="PTHR12219:SF17">
    <property type="entry name" value="WD REPEAT-CONTAINING PROTEIN 93"/>
    <property type="match status" value="1"/>
</dbReference>
<reference evidence="3" key="1">
    <citation type="journal article" date="2013" name="Science">
        <title>Comparative analysis of bat genomes provides insight into the evolution of flight and immunity.</title>
        <authorList>
            <person name="Zhang G."/>
            <person name="Cowled C."/>
            <person name="Shi Z."/>
            <person name="Huang Z."/>
            <person name="Bishop-Lilly K.A."/>
            <person name="Fang X."/>
            <person name="Wynne J.W."/>
            <person name="Xiong Z."/>
            <person name="Baker M.L."/>
            <person name="Zhao W."/>
            <person name="Tachedjian M."/>
            <person name="Zhu Y."/>
            <person name="Zhou P."/>
            <person name="Jiang X."/>
            <person name="Ng J."/>
            <person name="Yang L."/>
            <person name="Wu L."/>
            <person name="Xiao J."/>
            <person name="Feng Y."/>
            <person name="Chen Y."/>
            <person name="Sun X."/>
            <person name="Zhang Y."/>
            <person name="Marsh G.A."/>
            <person name="Crameri G."/>
            <person name="Broder C.C."/>
            <person name="Frey K.G."/>
            <person name="Wang L.F."/>
            <person name="Wang J."/>
        </authorList>
    </citation>
    <scope>NUCLEOTIDE SEQUENCE [LARGE SCALE GENOMIC DNA]</scope>
</reference>
<feature type="region of interest" description="Disordered" evidence="1">
    <location>
        <begin position="1"/>
        <end position="27"/>
    </location>
</feature>
<evidence type="ECO:0000313" key="3">
    <source>
        <dbReference type="Proteomes" id="UP000010556"/>
    </source>
</evidence>
<sequence>MRLPLFTQKGQLEVPTPSEKDWSKDDEESYVFKDPHQELDSLPQPYRMINKLVNLLFDRAWEIIEERDALRELELSRVRPTVYPPVLESKLSKRPRCLAVSQDYVFIAGPKGFSIYSLHDAKQIYVYEKFKAEVMSIWATDLGNETLMAPVDEMGTRSSSSFSLIYVHLQTKRVKLKG</sequence>
<dbReference type="PANTHER" id="PTHR12219">
    <property type="entry name" value="NADH-UBIQUINONE OXIDOREDUCTASE"/>
    <property type="match status" value="1"/>
</dbReference>